<keyword evidence="8 11" id="KW-0460">Magnesium</keyword>
<comment type="caution">
    <text evidence="14">The sequence shown here is derived from an EMBL/GenBank/DDBJ whole genome shotgun (WGS) entry which is preliminary data.</text>
</comment>
<evidence type="ECO:0000313" key="14">
    <source>
        <dbReference type="EMBL" id="TBR81517.1"/>
    </source>
</evidence>
<feature type="binding site" evidence="11">
    <location>
        <position position="893"/>
    </location>
    <ligand>
        <name>Zn(2+)</name>
        <dbReference type="ChEBI" id="CHEBI:29105"/>
        <label>2</label>
    </ligand>
</feature>
<dbReference type="GO" id="GO:0000428">
    <property type="term" value="C:DNA-directed RNA polymerase complex"/>
    <property type="evidence" value="ECO:0007669"/>
    <property type="project" value="UniProtKB-KW"/>
</dbReference>
<comment type="function">
    <text evidence="11 12">DNA-dependent RNA polymerase catalyzes the transcription of DNA into RNA using the four ribonucleoside triphosphates as substrates.</text>
</comment>
<dbReference type="NCBIfam" id="TIGR02386">
    <property type="entry name" value="rpoC_TIGR"/>
    <property type="match status" value="1"/>
</dbReference>
<dbReference type="Gene3D" id="1.10.150.390">
    <property type="match status" value="1"/>
</dbReference>
<dbReference type="SUPFAM" id="SSF64484">
    <property type="entry name" value="beta and beta-prime subunits of DNA dependent RNA-polymerase"/>
    <property type="match status" value="1"/>
</dbReference>
<evidence type="ECO:0000256" key="5">
    <source>
        <dbReference type="ARBA" id="ARBA00022695"/>
    </source>
</evidence>
<feature type="binding site" evidence="11">
    <location>
        <position position="486"/>
    </location>
    <ligand>
        <name>Mg(2+)</name>
        <dbReference type="ChEBI" id="CHEBI:18420"/>
    </ligand>
</feature>
<keyword evidence="7 11" id="KW-0862">Zinc</keyword>
<comment type="similarity">
    <text evidence="2">In the C-terminal section; belongs to the RNA polymerase beta' chain family.</text>
</comment>
<feature type="binding site" evidence="11">
    <location>
        <position position="71"/>
    </location>
    <ligand>
        <name>Zn(2+)</name>
        <dbReference type="ChEBI" id="CHEBI:29105"/>
        <label>1</label>
    </ligand>
</feature>
<organism evidence="14 15">
    <name type="scientific">Campylobacter novaezeelandiae</name>
    <dbReference type="NCBI Taxonomy" id="2267891"/>
    <lineage>
        <taxon>Bacteria</taxon>
        <taxon>Pseudomonadati</taxon>
        <taxon>Campylobacterota</taxon>
        <taxon>Epsilonproteobacteria</taxon>
        <taxon>Campylobacterales</taxon>
        <taxon>Campylobacteraceae</taxon>
        <taxon>Campylobacter</taxon>
    </lineage>
</organism>
<comment type="catalytic activity">
    <reaction evidence="10 11 12">
        <text>RNA(n) + a ribonucleoside 5'-triphosphate = RNA(n+1) + diphosphate</text>
        <dbReference type="Rhea" id="RHEA:21248"/>
        <dbReference type="Rhea" id="RHEA-COMP:14527"/>
        <dbReference type="Rhea" id="RHEA-COMP:17342"/>
        <dbReference type="ChEBI" id="CHEBI:33019"/>
        <dbReference type="ChEBI" id="CHEBI:61557"/>
        <dbReference type="ChEBI" id="CHEBI:140395"/>
        <dbReference type="EC" id="2.7.7.6"/>
    </reaction>
</comment>
<dbReference type="Gene3D" id="1.10.1790.20">
    <property type="match status" value="1"/>
</dbReference>
<dbReference type="GO" id="GO:0000287">
    <property type="term" value="F:magnesium ion binding"/>
    <property type="evidence" value="ECO:0007669"/>
    <property type="project" value="UniProtKB-UniRule"/>
</dbReference>
<comment type="subunit">
    <text evidence="11">The RNAP catalytic core consists of 2 alpha, 1 beta, 1 beta' and 1 omega subunit. When a sigma factor is associated with the core the holoenzyme is formed, which can initiate transcription.</text>
</comment>
<comment type="similarity">
    <text evidence="1">In the N-terminal section; belongs to the RNA polymerase beta chain family.</text>
</comment>
<dbReference type="InterPro" id="IPR045867">
    <property type="entry name" value="DNA-dir_RpoC_beta_prime"/>
</dbReference>
<accession>A0A4Q9JUT2</accession>
<evidence type="ECO:0000256" key="8">
    <source>
        <dbReference type="ARBA" id="ARBA00022842"/>
    </source>
</evidence>
<dbReference type="InterPro" id="IPR044893">
    <property type="entry name" value="RNA_pol_Rpb1_clamp_domain"/>
</dbReference>
<evidence type="ECO:0000256" key="12">
    <source>
        <dbReference type="RuleBase" id="RU004279"/>
    </source>
</evidence>
<evidence type="ECO:0000256" key="9">
    <source>
        <dbReference type="ARBA" id="ARBA00023163"/>
    </source>
</evidence>
<dbReference type="PANTHER" id="PTHR19376:SF54">
    <property type="entry name" value="DNA-DIRECTED RNA POLYMERASE SUBUNIT BETA"/>
    <property type="match status" value="1"/>
</dbReference>
<evidence type="ECO:0000256" key="1">
    <source>
        <dbReference type="ARBA" id="ARBA00007616"/>
    </source>
</evidence>
<feature type="binding site" evidence="11">
    <location>
        <position position="86"/>
    </location>
    <ligand>
        <name>Zn(2+)</name>
        <dbReference type="ChEBI" id="CHEBI:29105"/>
        <label>1</label>
    </ligand>
</feature>
<dbReference type="EMBL" id="QPGR01000004">
    <property type="protein sequence ID" value="TBR81517.1"/>
    <property type="molecule type" value="Genomic_DNA"/>
</dbReference>
<dbReference type="Proteomes" id="UP000292583">
    <property type="component" value="Unassembled WGS sequence"/>
</dbReference>
<dbReference type="HAMAP" id="MF_01322">
    <property type="entry name" value="RNApol_bact_RpoC"/>
    <property type="match status" value="1"/>
</dbReference>
<dbReference type="Gene3D" id="1.10.274.100">
    <property type="entry name" value="RNA polymerase Rpb1, domain 3"/>
    <property type="match status" value="2"/>
</dbReference>
<dbReference type="InterPro" id="IPR007083">
    <property type="entry name" value="RNA_pol_Rpb1_4"/>
</dbReference>
<dbReference type="InterPro" id="IPR042102">
    <property type="entry name" value="RNA_pol_Rpb1_3_sf"/>
</dbReference>
<feature type="binding site" evidence="11">
    <location>
        <position position="886"/>
    </location>
    <ligand>
        <name>Zn(2+)</name>
        <dbReference type="ChEBI" id="CHEBI:29105"/>
        <label>2</label>
    </ligand>
</feature>
<evidence type="ECO:0000256" key="4">
    <source>
        <dbReference type="ARBA" id="ARBA00022679"/>
    </source>
</evidence>
<dbReference type="Pfam" id="PF04983">
    <property type="entry name" value="RNA_pol_Rpb1_3"/>
    <property type="match status" value="1"/>
</dbReference>
<feature type="binding site" evidence="11">
    <location>
        <position position="484"/>
    </location>
    <ligand>
        <name>Mg(2+)</name>
        <dbReference type="ChEBI" id="CHEBI:18420"/>
    </ligand>
</feature>
<feature type="binding site" evidence="11">
    <location>
        <position position="812"/>
    </location>
    <ligand>
        <name>Zn(2+)</name>
        <dbReference type="ChEBI" id="CHEBI:29105"/>
        <label>2</label>
    </ligand>
</feature>
<dbReference type="GO" id="GO:0006351">
    <property type="term" value="P:DNA-templated transcription"/>
    <property type="evidence" value="ECO:0007669"/>
    <property type="project" value="UniProtKB-UniRule"/>
</dbReference>
<feature type="binding site" evidence="11">
    <location>
        <position position="89"/>
    </location>
    <ligand>
        <name>Zn(2+)</name>
        <dbReference type="ChEBI" id="CHEBI:29105"/>
        <label>1</label>
    </ligand>
</feature>
<dbReference type="GO" id="GO:0003899">
    <property type="term" value="F:DNA-directed RNA polymerase activity"/>
    <property type="evidence" value="ECO:0007669"/>
    <property type="project" value="UniProtKB-UniRule"/>
</dbReference>
<evidence type="ECO:0000256" key="7">
    <source>
        <dbReference type="ARBA" id="ARBA00022833"/>
    </source>
</evidence>
<dbReference type="OrthoDB" id="9815296at2"/>
<dbReference type="SMART" id="SM00663">
    <property type="entry name" value="RPOLA_N"/>
    <property type="match status" value="1"/>
</dbReference>
<dbReference type="EC" id="2.7.7.6" evidence="11"/>
<dbReference type="Gene3D" id="2.40.40.20">
    <property type="match status" value="1"/>
</dbReference>
<dbReference type="RefSeq" id="WP_131163597.1">
    <property type="nucleotide sequence ID" value="NZ_QPGQ01000014.1"/>
</dbReference>
<gene>
    <name evidence="11 14" type="primary">rpoC</name>
    <name evidence="14" type="ORF">DU473_03325</name>
</gene>
<protein>
    <recommendedName>
        <fullName evidence="11">DNA-directed RNA polymerase subunit beta'</fullName>
        <shortName evidence="11">RNAP subunit beta'</shortName>
        <ecNumber evidence="11">2.7.7.6</ecNumber>
    </recommendedName>
    <alternativeName>
        <fullName evidence="11">RNA polymerase subunit beta'</fullName>
    </alternativeName>
    <alternativeName>
        <fullName evidence="11">Transcriptase subunit beta'</fullName>
    </alternativeName>
</protein>
<dbReference type="CDD" id="cd01609">
    <property type="entry name" value="RNAP_beta'_N"/>
    <property type="match status" value="1"/>
</dbReference>
<dbReference type="InterPro" id="IPR007066">
    <property type="entry name" value="RNA_pol_Rpb1_3"/>
</dbReference>
<dbReference type="InterPro" id="IPR038120">
    <property type="entry name" value="Rpb1_funnel_sf"/>
</dbReference>
<dbReference type="CDD" id="cd02655">
    <property type="entry name" value="RNAP_beta'_C"/>
    <property type="match status" value="1"/>
</dbReference>
<keyword evidence="4 11" id="KW-0808">Transferase</keyword>
<dbReference type="InterPro" id="IPR007080">
    <property type="entry name" value="RNA_pol_Rpb1_1"/>
</dbReference>
<dbReference type="Pfam" id="PF05000">
    <property type="entry name" value="RNA_pol_Rpb1_4"/>
    <property type="match status" value="1"/>
</dbReference>
<dbReference type="Gene3D" id="4.10.860.120">
    <property type="entry name" value="RNA polymerase II, clamp domain"/>
    <property type="match status" value="1"/>
</dbReference>
<evidence type="ECO:0000256" key="3">
    <source>
        <dbReference type="ARBA" id="ARBA00022478"/>
    </source>
</evidence>
<dbReference type="Pfam" id="PF00623">
    <property type="entry name" value="RNA_pol_Rpb1_2"/>
    <property type="match status" value="1"/>
</dbReference>
<keyword evidence="15" id="KW-1185">Reference proteome</keyword>
<evidence type="ECO:0000256" key="10">
    <source>
        <dbReference type="ARBA" id="ARBA00048552"/>
    </source>
</evidence>
<dbReference type="InterPro" id="IPR012754">
    <property type="entry name" value="DNA-dir_RpoC_beta_prime_bact"/>
</dbReference>
<feature type="binding site" evidence="11">
    <location>
        <position position="73"/>
    </location>
    <ligand>
        <name>Zn(2+)</name>
        <dbReference type="ChEBI" id="CHEBI:29105"/>
        <label>1</label>
    </ligand>
</feature>
<reference evidence="14 15" key="1">
    <citation type="submission" date="2018-07" db="EMBL/GenBank/DDBJ databases">
        <title>Campylobacter zealandensis sp. nov., isolated from birds and water in New Zealand.</title>
        <authorList>
            <person name="Wilkinson D.A."/>
            <person name="Biggs P.J."/>
            <person name="French N.P."/>
            <person name="Midwinter A.C."/>
        </authorList>
    </citation>
    <scope>NUCLEOTIDE SEQUENCE [LARGE SCALE GENOMIC DNA]</scope>
    <source>
        <strain evidence="14 15">B423b</strain>
    </source>
</reference>
<keyword evidence="6 11" id="KW-0479">Metal-binding</keyword>
<sequence>MSKLKIIEIKEEARPRDFEAFQLRLASPEKIKSWSYGEVKKPETINYRTLKPERDGLFCAKIFGPIRDYECLCGKYKKMRFKGVKCEKCGVEVANSKVRRSRMGHIELVTPVAHIWYVNSLPSRIGTLLGVKMKDLERVLYYEAYIVENPGDAYYDNENTKKVEFCDVLNEEQYQNLMQRYENSGFKARMGGEVVRDLLANLDLVSLLNQLKEEMSATNSEAKKKTIIKRLKVVENFLNSNLNANTDSEDAVPNRPEWMMITNLPVLPPDLRPLVALDGGKFAVSDVNDLYRRVINRNTRLKKLMELDAPEIIIRNEKRMLQEAVDALFDNGRRANAVKGANKRPLKSLSEIIKGKQGRFRQNLLGKRVDFSGRSVIVVGPKLRMDQCGLPKKMALELFKPHLLAKLEEKGYATTVKQAKKMIENKTNEVWECLEEVVEGHPVMLNRAPTLHKLSIQAFHPVLVEGKAIQLHPLVCAAFNADFDGDQMAVHVPLSQEAIAECKVLMLSSMNILLPASGKSVTVPSQDMVLGIYYLSLEKAGAKGAHKICTGIDEVMMALESKSLDIHASIQTLVDGRKITTTAGRLIIKSILPDFVPEYSWNKVLKKKDIAALVDYVYKQGGLEITASFLDKLKNLGFEYATKAGVSISIADIIVPKNKEKAINEAKKQVREIQNSYNLGLITSGERYNKIIDIWKSTNNILSKEMMNLVEKDKDGFNSIYMMADSGARGSAAQISQLAAMRGLMTKPDGSIIETPIISNFREGLNVLEYFISTHGARKGLADTALKTANAGYLTRKLIDVAQNVKITIEDCGTHEGIEINEITADSSIIETLEERILGRVLAEDVIDPITNSVLFAEGTLIDEEKAKILGESGIKSVNIRTPITCKAKKGICAKCYGVNLGEGKLVRPGEAVGIISAQSIGEPGTQLTLRTFHSGGTASTDLQDRQVSAQKEGFIRFYNLKTYKNKENKSIVANRRNAAILLVEPKIKAPFKGVINVENIHEDVVISVKNKKQEAKFILRKYDLAKPNELAGVSGNIDGKFYLPYQSGSEVEEDESIVEVIKEGWNIPNRIPFASDILVKDGDPIVQNIKAGEKGTLKFYILKGDGLDRVKNVKKGDIVKEKGFFVVIADENDREAKRYYIPRESKIEFDDSTFIEDPNTIIVSATKKDKNIIAEWDAYNHTTIAEIDGVVAFEDIEAGYSADEQVDEATGKRSLVINEYLPSGVRPTLIIAGKGEKSVRYQLEPKTVILVSDGDKVAQADILAKTPKAATKSKDITGGLPRVSELFEARKPKNSAVIAEIDGVVRFDKPLRSKERIIIQAEDGTSVEYLIDKSKHIQVRDGEFIHAGEKLTDGVISSHDVLKILGEKALHYYLISEIQQVYRGQGVVISDKHIEVIVSQMLRQVKIVDSGNTKFIEGDLVSRRKFRQENERIIKMGGEPAIAEPVLLGVTRAAIGSDSVISAASFQETTKVLTEASIAGKFDYLEDLKENVILGRMIPVGTGLYHEQDFKLRENIE</sequence>
<evidence type="ECO:0000256" key="11">
    <source>
        <dbReference type="HAMAP-Rule" id="MF_01322"/>
    </source>
</evidence>
<feature type="binding site" evidence="11">
    <location>
        <position position="482"/>
    </location>
    <ligand>
        <name>Mg(2+)</name>
        <dbReference type="ChEBI" id="CHEBI:18420"/>
    </ligand>
</feature>
<evidence type="ECO:0000259" key="13">
    <source>
        <dbReference type="SMART" id="SM00663"/>
    </source>
</evidence>
<comment type="cofactor">
    <cofactor evidence="11">
        <name>Mg(2+)</name>
        <dbReference type="ChEBI" id="CHEBI:18420"/>
    </cofactor>
    <text evidence="11">Binds 1 Mg(2+) ion per subunit.</text>
</comment>
<dbReference type="InterPro" id="IPR000722">
    <property type="entry name" value="RNA_pol_asu"/>
</dbReference>
<dbReference type="PANTHER" id="PTHR19376">
    <property type="entry name" value="DNA-DIRECTED RNA POLYMERASE"/>
    <property type="match status" value="1"/>
</dbReference>
<keyword evidence="9 11" id="KW-0804">Transcription</keyword>
<dbReference type="FunFam" id="1.10.132.30:FF:000003">
    <property type="entry name" value="DNA-directed RNA polymerase subunit beta"/>
    <property type="match status" value="1"/>
</dbReference>
<proteinExistence type="inferred from homology"/>
<dbReference type="GO" id="GO:0003677">
    <property type="term" value="F:DNA binding"/>
    <property type="evidence" value="ECO:0007669"/>
    <property type="project" value="UniProtKB-UniRule"/>
</dbReference>
<feature type="binding site" evidence="11">
    <location>
        <position position="896"/>
    </location>
    <ligand>
        <name>Zn(2+)</name>
        <dbReference type="ChEBI" id="CHEBI:29105"/>
        <label>2</label>
    </ligand>
</feature>
<dbReference type="InterPro" id="IPR006592">
    <property type="entry name" value="RNA_pol_N"/>
</dbReference>
<dbReference type="Gene3D" id="1.10.40.90">
    <property type="match status" value="1"/>
</dbReference>
<dbReference type="InterPro" id="IPR007081">
    <property type="entry name" value="RNA_pol_Rpb1_5"/>
</dbReference>
<name>A0A4Q9JUT2_9BACT</name>
<evidence type="ECO:0000256" key="2">
    <source>
        <dbReference type="ARBA" id="ARBA00009839"/>
    </source>
</evidence>
<evidence type="ECO:0000256" key="6">
    <source>
        <dbReference type="ARBA" id="ARBA00022723"/>
    </source>
</evidence>
<dbReference type="Pfam" id="PF04997">
    <property type="entry name" value="RNA_pol_Rpb1_1"/>
    <property type="match status" value="1"/>
</dbReference>
<feature type="domain" description="RNA polymerase N-terminal" evidence="13">
    <location>
        <begin position="257"/>
        <end position="536"/>
    </location>
</feature>
<dbReference type="GO" id="GO:0008270">
    <property type="term" value="F:zinc ion binding"/>
    <property type="evidence" value="ECO:0007669"/>
    <property type="project" value="UniProtKB-UniRule"/>
</dbReference>
<dbReference type="Gene3D" id="2.40.50.100">
    <property type="match status" value="3"/>
</dbReference>
<evidence type="ECO:0000313" key="15">
    <source>
        <dbReference type="Proteomes" id="UP000292583"/>
    </source>
</evidence>
<comment type="similarity">
    <text evidence="11 12">Belongs to the RNA polymerase beta' chain family.</text>
</comment>
<keyword evidence="5 11" id="KW-0548">Nucleotidyltransferase</keyword>
<dbReference type="Pfam" id="PF04998">
    <property type="entry name" value="RNA_pol_Rpb1_5"/>
    <property type="match status" value="1"/>
</dbReference>
<dbReference type="Gene3D" id="1.10.132.30">
    <property type="match status" value="1"/>
</dbReference>
<comment type="cofactor">
    <cofactor evidence="11">
        <name>Zn(2+)</name>
        <dbReference type="ChEBI" id="CHEBI:29105"/>
    </cofactor>
    <text evidence="11">Binds 2 Zn(2+) ions per subunit.</text>
</comment>
<keyword evidence="3 11" id="KW-0240">DNA-directed RNA polymerase</keyword>